<keyword evidence="2" id="KW-1133">Transmembrane helix</keyword>
<evidence type="ECO:0000256" key="2">
    <source>
        <dbReference type="SAM" id="Phobius"/>
    </source>
</evidence>
<protein>
    <submittedName>
        <fullName evidence="3">Uncharacterized protein</fullName>
    </submittedName>
</protein>
<evidence type="ECO:0000313" key="4">
    <source>
        <dbReference type="Proteomes" id="UP001472866"/>
    </source>
</evidence>
<feature type="transmembrane region" description="Helical" evidence="2">
    <location>
        <begin position="199"/>
        <end position="223"/>
    </location>
</feature>
<organism evidence="3 4">
    <name type="scientific">Chloropicon roscoffensis</name>
    <dbReference type="NCBI Taxonomy" id="1461544"/>
    <lineage>
        <taxon>Eukaryota</taxon>
        <taxon>Viridiplantae</taxon>
        <taxon>Chlorophyta</taxon>
        <taxon>Chloropicophyceae</taxon>
        <taxon>Chloropicales</taxon>
        <taxon>Chloropicaceae</taxon>
        <taxon>Chloropicon</taxon>
    </lineage>
</organism>
<evidence type="ECO:0000313" key="3">
    <source>
        <dbReference type="EMBL" id="WZN63922.1"/>
    </source>
</evidence>
<proteinExistence type="predicted"/>
<keyword evidence="4" id="KW-1185">Reference proteome</keyword>
<dbReference type="AlphaFoldDB" id="A0AAX4PC51"/>
<name>A0AAX4PC51_9CHLO</name>
<dbReference type="Proteomes" id="UP001472866">
    <property type="component" value="Chromosome 08"/>
</dbReference>
<gene>
    <name evidence="3" type="ORF">HKI87_08g54750</name>
</gene>
<reference evidence="3 4" key="1">
    <citation type="submission" date="2024-03" db="EMBL/GenBank/DDBJ databases">
        <title>Complete genome sequence of the green alga Chloropicon roscoffensis RCC1871.</title>
        <authorList>
            <person name="Lemieux C."/>
            <person name="Pombert J.-F."/>
            <person name="Otis C."/>
            <person name="Turmel M."/>
        </authorList>
    </citation>
    <scope>NUCLEOTIDE SEQUENCE [LARGE SCALE GENOMIC DNA]</scope>
    <source>
        <strain evidence="3 4">RCC1871</strain>
    </source>
</reference>
<feature type="transmembrane region" description="Helical" evidence="2">
    <location>
        <begin position="172"/>
        <end position="193"/>
    </location>
</feature>
<keyword evidence="2" id="KW-0472">Membrane</keyword>
<feature type="region of interest" description="Disordered" evidence="1">
    <location>
        <begin position="28"/>
        <end position="52"/>
    </location>
</feature>
<feature type="transmembrane region" description="Helical" evidence="2">
    <location>
        <begin position="115"/>
        <end position="135"/>
    </location>
</feature>
<dbReference type="EMBL" id="CP151508">
    <property type="protein sequence ID" value="WZN63922.1"/>
    <property type="molecule type" value="Genomic_DNA"/>
</dbReference>
<accession>A0AAX4PC51</accession>
<keyword evidence="2" id="KW-0812">Transmembrane</keyword>
<sequence length="296" mass="32191">MRERGLPSPTDAATHALPRRWRHRLARRAGSFRGPTGGGGGGCRAPQEREDGVTTVRRLDGDLLGRQARSLPRTPDGRRRRALARGRLRSGGGGMVVRKSDYRVSQRFPFMTPNLLWRCMAVAGVFVFAVCLLCPPNRHTGGSQLNAAMTLFQSVLLWKAPTHFDHSAKRALCASCFLGYAVSAGVILGDILVNPSPTVLLLWSASFFMFFLAAQACAVYHTLDDQVTNKRPATLRVGILTDDFHFEDLGEGEREGPHPVAVVLKCFCRTGLVTLLALCAALGGKWIQRGVASALA</sequence>
<evidence type="ECO:0000256" key="1">
    <source>
        <dbReference type="SAM" id="MobiDB-lite"/>
    </source>
</evidence>